<feature type="coiled-coil region" evidence="1">
    <location>
        <begin position="143"/>
        <end position="172"/>
    </location>
</feature>
<evidence type="ECO:0000259" key="3">
    <source>
        <dbReference type="Pfam" id="PF08044"/>
    </source>
</evidence>
<reference evidence="4 5" key="1">
    <citation type="submission" date="2019-12" db="EMBL/GenBank/DDBJ databases">
        <title>Corynebacterium sp. nov., isolated from feces of the Anser Albifrons in China.</title>
        <authorList>
            <person name="Liu Q."/>
        </authorList>
    </citation>
    <scope>NUCLEOTIDE SEQUENCE [LARGE SCALE GENOMIC DNA]</scope>
    <source>
        <strain evidence="4 5">4H37-19</strain>
    </source>
</reference>
<feature type="transmembrane region" description="Helical" evidence="2">
    <location>
        <begin position="89"/>
        <end position="106"/>
    </location>
</feature>
<keyword evidence="2" id="KW-0472">Membrane</keyword>
<accession>A0A7H0SRH2</accession>
<keyword evidence="1" id="KW-0175">Coiled coil</keyword>
<evidence type="ECO:0000256" key="1">
    <source>
        <dbReference type="SAM" id="Coils"/>
    </source>
</evidence>
<keyword evidence="2" id="KW-0812">Transmembrane</keyword>
<feature type="transmembrane region" description="Helical" evidence="2">
    <location>
        <begin position="112"/>
        <end position="131"/>
    </location>
</feature>
<protein>
    <submittedName>
        <fullName evidence="4">DUF1707 domain-containing protein</fullName>
    </submittedName>
</protein>
<dbReference type="Proteomes" id="UP000516320">
    <property type="component" value="Chromosome"/>
</dbReference>
<keyword evidence="2" id="KW-1133">Transmembrane helix</keyword>
<evidence type="ECO:0000313" key="4">
    <source>
        <dbReference type="EMBL" id="QNQ91147.1"/>
    </source>
</evidence>
<name>A0A7H0SRH2_9CORY</name>
<dbReference type="Pfam" id="PF08044">
    <property type="entry name" value="DUF1707"/>
    <property type="match status" value="1"/>
</dbReference>
<gene>
    <name evidence="4" type="ORF">GP475_11265</name>
</gene>
<dbReference type="RefSeq" id="WP_187974460.1">
    <property type="nucleotide sequence ID" value="NZ_CP046884.1"/>
</dbReference>
<organism evidence="4 5">
    <name type="scientific">Corynebacterium poyangense</name>
    <dbReference type="NCBI Taxonomy" id="2684405"/>
    <lineage>
        <taxon>Bacteria</taxon>
        <taxon>Bacillati</taxon>
        <taxon>Actinomycetota</taxon>
        <taxon>Actinomycetes</taxon>
        <taxon>Mycobacteriales</taxon>
        <taxon>Corynebacteriaceae</taxon>
        <taxon>Corynebacterium</taxon>
    </lineage>
</organism>
<dbReference type="KEGG" id="cpoy:GP475_11265"/>
<feature type="domain" description="DUF1707" evidence="3">
    <location>
        <begin position="7"/>
        <end position="58"/>
    </location>
</feature>
<sequence length="191" mass="21630">MDSSHYRISDQDRAEAMEALGIAFQEGRLNVEEYDQRCQEVTTAVNSADLAELFIDIPRKTISTSGTPQRMYSSQEIDQLRHSGSRTKLGIVLTTAIVAGVAAIITDSALSPLFFAIPALVFVALYFLHLGPESWHTPSRRQLDRERLRQLKMEEKRQALEQRATRRQAQRELSTNAMNWASGMLQGKNRH</sequence>
<evidence type="ECO:0000256" key="2">
    <source>
        <dbReference type="SAM" id="Phobius"/>
    </source>
</evidence>
<dbReference type="InterPro" id="IPR012551">
    <property type="entry name" value="DUF1707_SHOCT-like"/>
</dbReference>
<dbReference type="EMBL" id="CP046884">
    <property type="protein sequence ID" value="QNQ91147.1"/>
    <property type="molecule type" value="Genomic_DNA"/>
</dbReference>
<evidence type="ECO:0000313" key="5">
    <source>
        <dbReference type="Proteomes" id="UP000516320"/>
    </source>
</evidence>
<proteinExistence type="predicted"/>
<keyword evidence="5" id="KW-1185">Reference proteome</keyword>
<dbReference type="AlphaFoldDB" id="A0A7H0SRH2"/>